<proteinExistence type="predicted"/>
<reference evidence="1" key="1">
    <citation type="journal article" date="2022" name="Int. J. Mol. Sci.">
        <title>Draft Genome of Tanacetum Coccineum: Genomic Comparison of Closely Related Tanacetum-Family Plants.</title>
        <authorList>
            <person name="Yamashiro T."/>
            <person name="Shiraishi A."/>
            <person name="Nakayama K."/>
            <person name="Satake H."/>
        </authorList>
    </citation>
    <scope>NUCLEOTIDE SEQUENCE</scope>
</reference>
<sequence>MFEVSIIHEDDSAKLVFRRENRLVNVPLSNITTSLFVSTFVELSGGFVASMFGEVLGYKSSLSIEVEEEEGAPAVFGGGRVTAEMRLDAALGLLKYSSNMG</sequence>
<dbReference type="EMBL" id="BQNB010010217">
    <property type="protein sequence ID" value="GJS74252.1"/>
    <property type="molecule type" value="Genomic_DNA"/>
</dbReference>
<dbReference type="Proteomes" id="UP001151760">
    <property type="component" value="Unassembled WGS sequence"/>
</dbReference>
<evidence type="ECO:0000313" key="1">
    <source>
        <dbReference type="EMBL" id="GJS74252.1"/>
    </source>
</evidence>
<keyword evidence="2" id="KW-1185">Reference proteome</keyword>
<comment type="caution">
    <text evidence="1">The sequence shown here is derived from an EMBL/GenBank/DDBJ whole genome shotgun (WGS) entry which is preliminary data.</text>
</comment>
<gene>
    <name evidence="1" type="ORF">Tco_0707093</name>
</gene>
<organism evidence="1 2">
    <name type="scientific">Tanacetum coccineum</name>
    <dbReference type="NCBI Taxonomy" id="301880"/>
    <lineage>
        <taxon>Eukaryota</taxon>
        <taxon>Viridiplantae</taxon>
        <taxon>Streptophyta</taxon>
        <taxon>Embryophyta</taxon>
        <taxon>Tracheophyta</taxon>
        <taxon>Spermatophyta</taxon>
        <taxon>Magnoliopsida</taxon>
        <taxon>eudicotyledons</taxon>
        <taxon>Gunneridae</taxon>
        <taxon>Pentapetalae</taxon>
        <taxon>asterids</taxon>
        <taxon>campanulids</taxon>
        <taxon>Asterales</taxon>
        <taxon>Asteraceae</taxon>
        <taxon>Asteroideae</taxon>
        <taxon>Anthemideae</taxon>
        <taxon>Anthemidinae</taxon>
        <taxon>Tanacetum</taxon>
    </lineage>
</organism>
<accession>A0ABQ4YA54</accession>
<reference evidence="1" key="2">
    <citation type="submission" date="2022-01" db="EMBL/GenBank/DDBJ databases">
        <authorList>
            <person name="Yamashiro T."/>
            <person name="Shiraishi A."/>
            <person name="Satake H."/>
            <person name="Nakayama K."/>
        </authorList>
    </citation>
    <scope>NUCLEOTIDE SEQUENCE</scope>
</reference>
<protein>
    <submittedName>
        <fullName evidence="1">Uncharacterized protein</fullName>
    </submittedName>
</protein>
<evidence type="ECO:0000313" key="2">
    <source>
        <dbReference type="Proteomes" id="UP001151760"/>
    </source>
</evidence>
<name>A0ABQ4YA54_9ASTR</name>